<evidence type="ECO:0000256" key="2">
    <source>
        <dbReference type="ARBA" id="ARBA00023002"/>
    </source>
</evidence>
<evidence type="ECO:0000313" key="6">
    <source>
        <dbReference type="Proteomes" id="UP000028926"/>
    </source>
</evidence>
<dbReference type="InterPro" id="IPR013708">
    <property type="entry name" value="Shikimate_DH-bd_N"/>
</dbReference>
<dbReference type="GO" id="GO:0019632">
    <property type="term" value="P:shikimate metabolic process"/>
    <property type="evidence" value="ECO:0007669"/>
    <property type="project" value="TreeGrafter"/>
</dbReference>
<sequence>MKLAVLGQNIAHSSSPKLHNFWIQQHGLKGTYELVDRDASQIQQALETYHGLNITAPYKETVMSYVDTLTPLAQEVGAINTIYRSKGRLIGDNTDYLALKEIVATFPQATNALVLGKGGAAKAAIIALKHLGIDCTVCSRQEGWDKRHDLLTDINVIINATPLGLEGKGNPLTMLPPHSSLILDMVYQPFDTPLLKMARASGHEPRDGLELLIRQAQHSFFRWWNILPDYESARKHLT</sequence>
<protein>
    <recommendedName>
        <fullName evidence="4">Shikimate dehydrogenase substrate binding N-terminal domain-containing protein</fullName>
    </recommendedName>
</protein>
<feature type="domain" description="Shikimate dehydrogenase substrate binding N-terminal" evidence="4">
    <location>
        <begin position="5"/>
        <end position="82"/>
    </location>
</feature>
<evidence type="ECO:0000313" key="5">
    <source>
        <dbReference type="EMBL" id="AIK97055.1"/>
    </source>
</evidence>
<reference evidence="5 6" key="1">
    <citation type="submission" date="2014-07" db="EMBL/GenBank/DDBJ databases">
        <title>Comparative genomic insights into amoeba endosymbionts belonging to the families of Holosporaceae and Candidatus Midichloriaceae within Rickettsiales.</title>
        <authorList>
            <person name="Wang Z."/>
            <person name="Wu M."/>
        </authorList>
    </citation>
    <scope>NUCLEOTIDE SEQUENCE [LARGE SCALE GENOMIC DNA]</scope>
    <source>
        <strain evidence="5">PRA3</strain>
    </source>
</reference>
<comment type="pathway">
    <text evidence="1">Metabolic intermediate biosynthesis; chorismate biosynthesis; chorismate from D-erythrose 4-phosphate and phosphoenolpyruvate: step 4/7.</text>
</comment>
<dbReference type="InterPro" id="IPR022893">
    <property type="entry name" value="Shikimate_DH_fam"/>
</dbReference>
<dbReference type="Gene3D" id="3.40.50.10860">
    <property type="entry name" value="Leucine Dehydrogenase, chain A, domain 1"/>
    <property type="match status" value="2"/>
</dbReference>
<dbReference type="eggNOG" id="COG0169">
    <property type="taxonomic scope" value="Bacteria"/>
</dbReference>
<accession>A0A077B269</accession>
<organism evidence="5 6">
    <name type="scientific">Candidatus Odyssella acanthamoebae</name>
    <dbReference type="NCBI Taxonomy" id="91604"/>
    <lineage>
        <taxon>Bacteria</taxon>
        <taxon>Pseudomonadati</taxon>
        <taxon>Pseudomonadota</taxon>
        <taxon>Alphaproteobacteria</taxon>
        <taxon>Holosporales</taxon>
        <taxon>Candidatus Paracaedibacteraceae</taxon>
        <taxon>Candidatus Odyssella</taxon>
    </lineage>
</organism>
<dbReference type="InterPro" id="IPR036291">
    <property type="entry name" value="NAD(P)-bd_dom_sf"/>
</dbReference>
<dbReference type="HOGENOM" id="CLU_044063_0_1_5"/>
<dbReference type="STRING" id="91604.ID47_10420"/>
<dbReference type="PANTHER" id="PTHR21089">
    <property type="entry name" value="SHIKIMATE DEHYDROGENASE"/>
    <property type="match status" value="1"/>
</dbReference>
<dbReference type="Proteomes" id="UP000028926">
    <property type="component" value="Chromosome"/>
</dbReference>
<dbReference type="KEGG" id="paca:ID47_10420"/>
<dbReference type="RefSeq" id="WP_038466075.1">
    <property type="nucleotide sequence ID" value="NZ_CP008941.1"/>
</dbReference>
<dbReference type="OrthoDB" id="9792692at2"/>
<keyword evidence="3" id="KW-0028">Amino-acid biosynthesis</keyword>
<dbReference type="PANTHER" id="PTHR21089:SF1">
    <property type="entry name" value="BIFUNCTIONAL 3-DEHYDROQUINATE DEHYDRATASE_SHIKIMATE DEHYDROGENASE, CHLOROPLASTIC"/>
    <property type="match status" value="1"/>
</dbReference>
<evidence type="ECO:0000259" key="4">
    <source>
        <dbReference type="Pfam" id="PF08501"/>
    </source>
</evidence>
<keyword evidence="6" id="KW-1185">Reference proteome</keyword>
<dbReference type="Pfam" id="PF08501">
    <property type="entry name" value="Shikimate_dh_N"/>
    <property type="match status" value="1"/>
</dbReference>
<dbReference type="GO" id="GO:0009073">
    <property type="term" value="P:aromatic amino acid family biosynthetic process"/>
    <property type="evidence" value="ECO:0007669"/>
    <property type="project" value="UniProtKB-KW"/>
</dbReference>
<dbReference type="GO" id="GO:0050661">
    <property type="term" value="F:NADP binding"/>
    <property type="evidence" value="ECO:0007669"/>
    <property type="project" value="TreeGrafter"/>
</dbReference>
<gene>
    <name evidence="5" type="ORF">ID47_10420</name>
</gene>
<proteinExistence type="predicted"/>
<dbReference type="EMBL" id="CP008941">
    <property type="protein sequence ID" value="AIK97055.1"/>
    <property type="molecule type" value="Genomic_DNA"/>
</dbReference>
<dbReference type="GO" id="GO:0009423">
    <property type="term" value="P:chorismate biosynthetic process"/>
    <property type="evidence" value="ECO:0007669"/>
    <property type="project" value="TreeGrafter"/>
</dbReference>
<dbReference type="SUPFAM" id="SSF53223">
    <property type="entry name" value="Aminoacid dehydrogenase-like, N-terminal domain"/>
    <property type="match status" value="1"/>
</dbReference>
<keyword evidence="3" id="KW-0057">Aromatic amino acid biosynthesis</keyword>
<dbReference type="SUPFAM" id="SSF51735">
    <property type="entry name" value="NAD(P)-binding Rossmann-fold domains"/>
    <property type="match status" value="1"/>
</dbReference>
<keyword evidence="2" id="KW-0560">Oxidoreductase</keyword>
<evidence type="ECO:0000256" key="3">
    <source>
        <dbReference type="ARBA" id="ARBA00023141"/>
    </source>
</evidence>
<dbReference type="AlphaFoldDB" id="A0A077B269"/>
<dbReference type="Gene3D" id="3.40.50.720">
    <property type="entry name" value="NAD(P)-binding Rossmann-like Domain"/>
    <property type="match status" value="2"/>
</dbReference>
<dbReference type="InterPro" id="IPR046346">
    <property type="entry name" value="Aminoacid_DH-like_N_sf"/>
</dbReference>
<evidence type="ECO:0000256" key="1">
    <source>
        <dbReference type="ARBA" id="ARBA00004871"/>
    </source>
</evidence>
<name>A0A077B269_9PROT</name>
<dbReference type="GO" id="GO:0004764">
    <property type="term" value="F:shikimate 3-dehydrogenase (NADP+) activity"/>
    <property type="evidence" value="ECO:0007669"/>
    <property type="project" value="InterPro"/>
</dbReference>
<dbReference type="GO" id="GO:0005829">
    <property type="term" value="C:cytosol"/>
    <property type="evidence" value="ECO:0007669"/>
    <property type="project" value="TreeGrafter"/>
</dbReference>